<dbReference type="Proteomes" id="UP000010420">
    <property type="component" value="Unassembled WGS sequence"/>
</dbReference>
<dbReference type="eggNOG" id="COG1961">
    <property type="taxonomic scope" value="Bacteria"/>
</dbReference>
<dbReference type="OrthoDB" id="1938647at2"/>
<dbReference type="InterPro" id="IPR036162">
    <property type="entry name" value="Resolvase-like_N_sf"/>
</dbReference>
<dbReference type="PATRIC" id="fig|545697.3.peg.1701"/>
<dbReference type="CDD" id="cd00338">
    <property type="entry name" value="Ser_Recombinase"/>
    <property type="match status" value="1"/>
</dbReference>
<dbReference type="RefSeq" id="WP_005213334.1">
    <property type="nucleotide sequence ID" value="NZ_KB291645.1"/>
</dbReference>
<dbReference type="PROSITE" id="PS51737">
    <property type="entry name" value="RECOMBINASE_DNA_BIND"/>
    <property type="match status" value="1"/>
</dbReference>
<evidence type="ECO:0000259" key="1">
    <source>
        <dbReference type="PROSITE" id="PS51737"/>
    </source>
</evidence>
<protein>
    <submittedName>
        <fullName evidence="2">Resolvase protein</fullName>
    </submittedName>
</protein>
<dbReference type="Gene3D" id="3.40.50.1390">
    <property type="entry name" value="Resolvase, N-terminal catalytic domain"/>
    <property type="match status" value="1"/>
</dbReference>
<dbReference type="SMART" id="SM00857">
    <property type="entry name" value="Resolvase"/>
    <property type="match status" value="1"/>
</dbReference>
<sequence>MGEKINVYYGRVSTKKHEQDSSVVNQEMYFKEKGINKGYIDRSGGTTIDKRPEFQFMLKECGLDVKKIKSGTKYKSVVVDSSKESNVKYIYTKSIQRFARNVSECLDICRMLADKETYVVFEDLNKSTEDKSFFMTMSIMATMAENESLEKSRSIKMGAAMTAKQGKVRSTCAYGYKYNKEDNTLTAIEEEAEVLKRIFNLKAKGLGNRRIANILNEEGYKTRKNKEWLPNVISRMIKNPIYYGATARNRYETNKLYGNNKHVLKPEDEWIVVENDKIGTYYFKRVIR</sequence>
<reference evidence="2 3" key="1">
    <citation type="submission" date="2012-05" db="EMBL/GenBank/DDBJ databases">
        <authorList>
            <person name="Weinstock G."/>
            <person name="Sodergren E."/>
            <person name="Lobos E.A."/>
            <person name="Fulton L."/>
            <person name="Fulton R."/>
            <person name="Courtney L."/>
            <person name="Fronick C."/>
            <person name="O'Laughlin M."/>
            <person name="Godfrey J."/>
            <person name="Wilson R.M."/>
            <person name="Miner T."/>
            <person name="Farmer C."/>
            <person name="Delehaunty K."/>
            <person name="Cordes M."/>
            <person name="Minx P."/>
            <person name="Tomlinson C."/>
            <person name="Chen J."/>
            <person name="Wollam A."/>
            <person name="Pepin K.H."/>
            <person name="Bhonagiri V."/>
            <person name="Zhang X."/>
            <person name="Suruliraj S."/>
            <person name="Warren W."/>
            <person name="Mitreva M."/>
            <person name="Mardis E.R."/>
            <person name="Wilson R.K."/>
        </authorList>
    </citation>
    <scope>NUCLEOTIDE SEQUENCE [LARGE SCALE GENOMIC DNA]</scope>
    <source>
        <strain evidence="2 3">DSM 1785</strain>
    </source>
</reference>
<dbReference type="GO" id="GO:0000150">
    <property type="term" value="F:DNA strand exchange activity"/>
    <property type="evidence" value="ECO:0007669"/>
    <property type="project" value="InterPro"/>
</dbReference>
<dbReference type="Pfam" id="PF07508">
    <property type="entry name" value="Recombinase"/>
    <property type="match status" value="1"/>
</dbReference>
<dbReference type="PANTHER" id="PTHR30461">
    <property type="entry name" value="DNA-INVERTASE FROM LAMBDOID PROPHAGE"/>
    <property type="match status" value="1"/>
</dbReference>
<dbReference type="GO" id="GO:0003677">
    <property type="term" value="F:DNA binding"/>
    <property type="evidence" value="ECO:0007669"/>
    <property type="project" value="InterPro"/>
</dbReference>
<dbReference type="InterPro" id="IPR038109">
    <property type="entry name" value="DNA_bind_recomb_sf"/>
</dbReference>
<dbReference type="SUPFAM" id="SSF53041">
    <property type="entry name" value="Resolvase-like"/>
    <property type="match status" value="1"/>
</dbReference>
<dbReference type="STRING" id="545697.HMPREF0216_01729"/>
<dbReference type="Gene3D" id="3.90.1750.20">
    <property type="entry name" value="Putative Large Serine Recombinase, Chain B, Domain 2"/>
    <property type="match status" value="1"/>
</dbReference>
<proteinExistence type="predicted"/>
<gene>
    <name evidence="2" type="ORF">HMPREF0216_01729</name>
</gene>
<dbReference type="HOGENOM" id="CLU_010686_0_4_9"/>
<dbReference type="InterPro" id="IPR011109">
    <property type="entry name" value="DNA_bind_recombinase_dom"/>
</dbReference>
<organism evidence="2 3">
    <name type="scientific">Clostridium celatum DSM 1785</name>
    <dbReference type="NCBI Taxonomy" id="545697"/>
    <lineage>
        <taxon>Bacteria</taxon>
        <taxon>Bacillati</taxon>
        <taxon>Bacillota</taxon>
        <taxon>Clostridia</taxon>
        <taxon>Eubacteriales</taxon>
        <taxon>Clostridiaceae</taxon>
        <taxon>Clostridium</taxon>
    </lineage>
</organism>
<name>L1QEX3_9CLOT</name>
<feature type="domain" description="Recombinase" evidence="1">
    <location>
        <begin position="173"/>
        <end position="283"/>
    </location>
</feature>
<dbReference type="EMBL" id="AMEZ01000053">
    <property type="protein sequence ID" value="EKY26544.1"/>
    <property type="molecule type" value="Genomic_DNA"/>
</dbReference>
<dbReference type="AlphaFoldDB" id="L1QEX3"/>
<evidence type="ECO:0000313" key="3">
    <source>
        <dbReference type="Proteomes" id="UP000010420"/>
    </source>
</evidence>
<dbReference type="Pfam" id="PF00239">
    <property type="entry name" value="Resolvase"/>
    <property type="match status" value="1"/>
</dbReference>
<comment type="caution">
    <text evidence="2">The sequence shown here is derived from an EMBL/GenBank/DDBJ whole genome shotgun (WGS) entry which is preliminary data.</text>
</comment>
<dbReference type="InterPro" id="IPR050639">
    <property type="entry name" value="SSR_resolvase"/>
</dbReference>
<accession>L1QEX3</accession>
<dbReference type="PANTHER" id="PTHR30461:SF23">
    <property type="entry name" value="DNA RECOMBINASE-RELATED"/>
    <property type="match status" value="1"/>
</dbReference>
<keyword evidence="3" id="KW-1185">Reference proteome</keyword>
<evidence type="ECO:0000313" key="2">
    <source>
        <dbReference type="EMBL" id="EKY26544.1"/>
    </source>
</evidence>
<dbReference type="InterPro" id="IPR006119">
    <property type="entry name" value="Resolv_N"/>
</dbReference>